<dbReference type="EMBL" id="JBHEZX010000027">
    <property type="protein sequence ID" value="MFC1414698.1"/>
    <property type="molecule type" value="Genomic_DNA"/>
</dbReference>
<name>A0ABV6VLZ5_9ACTN</name>
<keyword evidence="2" id="KW-1185">Reference proteome</keyword>
<evidence type="ECO:0000313" key="1">
    <source>
        <dbReference type="EMBL" id="MFC1414698.1"/>
    </source>
</evidence>
<proteinExistence type="predicted"/>
<sequence length="163" mass="17371">MSFGEILAAIIGACAGVALMFAAELYLARREHNPIRLTVSQSGSPGVCVIRNEGLAKAHRVGISLGWLSPRDRPHLYVQLKEWREFPPGSEQQVSIPAESARPGTTIFVSYRVASRPQSQRILLSIPLDGADGVRPQPARSPEAQAQAQAQAPAPAKAGPTSA</sequence>
<comment type="caution">
    <text evidence="1">The sequence shown here is derived from an EMBL/GenBank/DDBJ whole genome shotgun (WGS) entry which is preliminary data.</text>
</comment>
<accession>A0ABV6VLZ5</accession>
<protein>
    <submittedName>
        <fullName evidence="1">Uncharacterized protein</fullName>
    </submittedName>
</protein>
<evidence type="ECO:0000313" key="2">
    <source>
        <dbReference type="Proteomes" id="UP001592582"/>
    </source>
</evidence>
<organism evidence="1 2">
    <name type="scientific">Streptacidiphilus alkalitolerans</name>
    <dbReference type="NCBI Taxonomy" id="3342712"/>
    <lineage>
        <taxon>Bacteria</taxon>
        <taxon>Bacillati</taxon>
        <taxon>Actinomycetota</taxon>
        <taxon>Actinomycetes</taxon>
        <taxon>Kitasatosporales</taxon>
        <taxon>Streptomycetaceae</taxon>
        <taxon>Streptacidiphilus</taxon>
    </lineage>
</organism>
<dbReference type="Proteomes" id="UP001592582">
    <property type="component" value="Unassembled WGS sequence"/>
</dbReference>
<reference evidence="1 2" key="1">
    <citation type="submission" date="2024-09" db="EMBL/GenBank/DDBJ databases">
        <authorList>
            <person name="Lee S.D."/>
        </authorList>
    </citation>
    <scope>NUCLEOTIDE SEQUENCE [LARGE SCALE GENOMIC DNA]</scope>
    <source>
        <strain evidence="1 2">N1-1</strain>
    </source>
</reference>
<gene>
    <name evidence="1" type="ORF">ACEZDG_36105</name>
</gene>